<proteinExistence type="predicted"/>
<feature type="compositionally biased region" description="Pro residues" evidence="1">
    <location>
        <begin position="234"/>
        <end position="250"/>
    </location>
</feature>
<organism evidence="3">
    <name type="scientific">viral metagenome</name>
    <dbReference type="NCBI Taxonomy" id="1070528"/>
    <lineage>
        <taxon>unclassified sequences</taxon>
        <taxon>metagenomes</taxon>
        <taxon>organismal metagenomes</taxon>
    </lineage>
</organism>
<accession>A0A6C0CCB2</accession>
<evidence type="ECO:0000256" key="2">
    <source>
        <dbReference type="SAM" id="Phobius"/>
    </source>
</evidence>
<feature type="compositionally biased region" description="Polar residues" evidence="1">
    <location>
        <begin position="252"/>
        <end position="263"/>
    </location>
</feature>
<evidence type="ECO:0000256" key="1">
    <source>
        <dbReference type="SAM" id="MobiDB-lite"/>
    </source>
</evidence>
<dbReference type="AlphaFoldDB" id="A0A6C0CCB2"/>
<sequence length="277" mass="30071">MVKLGLLKTFKKFLGSKRELNYLMLGLALLLGLLILGFSLFNKPILENVENINRKLELTLMKPPTDSSANVAFISLFNSIKTDYSSNPNIIFEEKMCSGSILDDFLKTCTEGNQNYTNFLQAKVPSWNTNCPALILTLRDNTMVNTSSGRTYINELGFETDKTVITLQTAKTIIDKAVTDYRLTPPPPVTPEPPPLPPVTPEPPPLPPVTPEPPPPTPGPPPQVPDAIVSAPSNPQPPVTTPPNPPPPVPSIQTSQASSSYPVTTTTTTTTTTRNTP</sequence>
<feature type="transmembrane region" description="Helical" evidence="2">
    <location>
        <begin position="20"/>
        <end position="41"/>
    </location>
</feature>
<feature type="compositionally biased region" description="Low complexity" evidence="1">
    <location>
        <begin position="264"/>
        <end position="277"/>
    </location>
</feature>
<keyword evidence="2" id="KW-1133">Transmembrane helix</keyword>
<reference evidence="3" key="1">
    <citation type="journal article" date="2020" name="Nature">
        <title>Giant virus diversity and host interactions through global metagenomics.</title>
        <authorList>
            <person name="Schulz F."/>
            <person name="Roux S."/>
            <person name="Paez-Espino D."/>
            <person name="Jungbluth S."/>
            <person name="Walsh D.A."/>
            <person name="Denef V.J."/>
            <person name="McMahon K.D."/>
            <person name="Konstantinidis K.T."/>
            <person name="Eloe-Fadrosh E.A."/>
            <person name="Kyrpides N.C."/>
            <person name="Woyke T."/>
        </authorList>
    </citation>
    <scope>NUCLEOTIDE SEQUENCE</scope>
    <source>
        <strain evidence="3">GVMAG-M-3300020523-10</strain>
    </source>
</reference>
<feature type="region of interest" description="Disordered" evidence="1">
    <location>
        <begin position="181"/>
        <end position="277"/>
    </location>
</feature>
<keyword evidence="2" id="KW-0472">Membrane</keyword>
<name>A0A6C0CCB2_9ZZZZ</name>
<protein>
    <submittedName>
        <fullName evidence="3">Uncharacterized protein</fullName>
    </submittedName>
</protein>
<keyword evidence="2" id="KW-0812">Transmembrane</keyword>
<dbReference type="PRINTS" id="PR01217">
    <property type="entry name" value="PRICHEXTENSN"/>
</dbReference>
<dbReference type="EMBL" id="MN739384">
    <property type="protein sequence ID" value="QHT01977.1"/>
    <property type="molecule type" value="Genomic_DNA"/>
</dbReference>
<feature type="compositionally biased region" description="Pro residues" evidence="1">
    <location>
        <begin position="184"/>
        <end position="224"/>
    </location>
</feature>
<evidence type="ECO:0000313" key="3">
    <source>
        <dbReference type="EMBL" id="QHT01977.1"/>
    </source>
</evidence>